<dbReference type="Pfam" id="PF03358">
    <property type="entry name" value="FMN_red"/>
    <property type="match status" value="1"/>
</dbReference>
<feature type="domain" description="NADPH-dependent FMN reductase-like" evidence="3">
    <location>
        <begin position="177"/>
        <end position="329"/>
    </location>
</feature>
<keyword evidence="5" id="KW-1185">Reference proteome</keyword>
<dbReference type="InterPro" id="IPR051796">
    <property type="entry name" value="ISF_SsuE-like"/>
</dbReference>
<dbReference type="InterPro" id="IPR005025">
    <property type="entry name" value="FMN_Rdtase-like_dom"/>
</dbReference>
<dbReference type="Proteomes" id="UP000184536">
    <property type="component" value="Unassembled WGS sequence"/>
</dbReference>
<keyword evidence="2" id="KW-0288">FMN</keyword>
<sequence>MGETASDLYTIGAPAMIYLLMPGEPSQQLQTMIKAAVGSSSIKIIKTAEALPDLQNKKILFAVEIDEMGFNIPLLHILKQLMLRGKDALLGSQGALLVHSASELYTKSTAAALIFLANQLGCSFMGHPLVEATGSLHNFLTWQKTYQTSLEQISFDLSRRLGERLLTDQPTRIQHPQIAVLHSSYRKSSNTLMLWDMIKKQLSQCHIEELHVQNGTVLDCIGCPYHTCRHFGLQSSCFYGGFMVKEVLPAIENADAVIWICPNYNDSVSANLMAVINRLTALYHKIKFYDKYIFAAIVSGNSGSDSLAKQLIDALNINKGFRLPPYFSIMATANDPGSILKVKNIEEMTDFFSRNMLRQIKA</sequence>
<dbReference type="PANTHER" id="PTHR43278">
    <property type="entry name" value="NAD(P)H-DEPENDENT FMN-CONTAINING OXIDOREDUCTASE YWQN-RELATED"/>
    <property type="match status" value="1"/>
</dbReference>
<evidence type="ECO:0000259" key="3">
    <source>
        <dbReference type="Pfam" id="PF03358"/>
    </source>
</evidence>
<dbReference type="PANTHER" id="PTHR43278:SF1">
    <property type="entry name" value="IRON-SULFUR FLAVOPROTEIN MJ1083"/>
    <property type="match status" value="1"/>
</dbReference>
<evidence type="ECO:0000256" key="2">
    <source>
        <dbReference type="ARBA" id="ARBA00022643"/>
    </source>
</evidence>
<dbReference type="Gene3D" id="3.40.50.360">
    <property type="match status" value="1"/>
</dbReference>
<keyword evidence="1" id="KW-0285">Flavoprotein</keyword>
<protein>
    <submittedName>
        <fullName evidence="4">NADPH-dependent FMN reductase</fullName>
    </submittedName>
</protein>
<dbReference type="AlphaFoldDB" id="A0A1M6L4A9"/>
<dbReference type="InterPro" id="IPR029039">
    <property type="entry name" value="Flavoprotein-like_sf"/>
</dbReference>
<accession>A0A1M6L4A9</accession>
<dbReference type="STRING" id="1121919.SAMN02745975_02570"/>
<evidence type="ECO:0000256" key="1">
    <source>
        <dbReference type="ARBA" id="ARBA00022630"/>
    </source>
</evidence>
<gene>
    <name evidence="4" type="ORF">SAMN02745975_02570</name>
</gene>
<name>A0A1M6L4A9_9FIRM</name>
<evidence type="ECO:0000313" key="5">
    <source>
        <dbReference type="Proteomes" id="UP000184536"/>
    </source>
</evidence>
<dbReference type="SUPFAM" id="SSF52218">
    <property type="entry name" value="Flavoproteins"/>
    <property type="match status" value="1"/>
</dbReference>
<proteinExistence type="predicted"/>
<dbReference type="EMBL" id="FQZV01000034">
    <property type="protein sequence ID" value="SHJ65944.1"/>
    <property type="molecule type" value="Genomic_DNA"/>
</dbReference>
<dbReference type="GO" id="GO:0016491">
    <property type="term" value="F:oxidoreductase activity"/>
    <property type="evidence" value="ECO:0007669"/>
    <property type="project" value="InterPro"/>
</dbReference>
<organism evidence="4 5">
    <name type="scientific">Geosporobacter subterraneus DSM 17957</name>
    <dbReference type="NCBI Taxonomy" id="1121919"/>
    <lineage>
        <taxon>Bacteria</taxon>
        <taxon>Bacillati</taxon>
        <taxon>Bacillota</taxon>
        <taxon>Clostridia</taxon>
        <taxon>Peptostreptococcales</taxon>
        <taxon>Thermotaleaceae</taxon>
        <taxon>Geosporobacter</taxon>
    </lineage>
</organism>
<reference evidence="5" key="1">
    <citation type="submission" date="2016-11" db="EMBL/GenBank/DDBJ databases">
        <authorList>
            <person name="Varghese N."/>
            <person name="Submissions S."/>
        </authorList>
    </citation>
    <scope>NUCLEOTIDE SEQUENCE [LARGE SCALE GENOMIC DNA]</scope>
    <source>
        <strain evidence="5">DSM 17957</strain>
    </source>
</reference>
<evidence type="ECO:0000313" key="4">
    <source>
        <dbReference type="EMBL" id="SHJ65944.1"/>
    </source>
</evidence>